<dbReference type="SUPFAM" id="SSF161111">
    <property type="entry name" value="Cation efflux protein transmembrane domain-like"/>
    <property type="match status" value="1"/>
</dbReference>
<dbReference type="Pfam" id="PF16916">
    <property type="entry name" value="ZT_dimer"/>
    <property type="match status" value="1"/>
</dbReference>
<dbReference type="InterPro" id="IPR027469">
    <property type="entry name" value="Cation_efflux_TMD_sf"/>
</dbReference>
<dbReference type="Gene3D" id="3.30.70.1350">
    <property type="entry name" value="Cation efflux protein, cytoplasmic domain"/>
    <property type="match status" value="1"/>
</dbReference>
<name>A0A5B8FZC1_9RHOB</name>
<dbReference type="InterPro" id="IPR002524">
    <property type="entry name" value="Cation_efflux"/>
</dbReference>
<evidence type="ECO:0000256" key="4">
    <source>
        <dbReference type="ARBA" id="ARBA00022475"/>
    </source>
</evidence>
<dbReference type="OrthoDB" id="9806522at2"/>
<accession>A0A5B8FZC1</accession>
<evidence type="ECO:0000259" key="9">
    <source>
        <dbReference type="Pfam" id="PF01545"/>
    </source>
</evidence>
<feature type="transmembrane region" description="Helical" evidence="8">
    <location>
        <begin position="117"/>
        <end position="135"/>
    </location>
</feature>
<feature type="transmembrane region" description="Helical" evidence="8">
    <location>
        <begin position="81"/>
        <end position="102"/>
    </location>
</feature>
<dbReference type="GO" id="GO:0015093">
    <property type="term" value="F:ferrous iron transmembrane transporter activity"/>
    <property type="evidence" value="ECO:0007669"/>
    <property type="project" value="TreeGrafter"/>
</dbReference>
<evidence type="ECO:0000256" key="1">
    <source>
        <dbReference type="ARBA" id="ARBA00004141"/>
    </source>
</evidence>
<keyword evidence="7 8" id="KW-0472">Membrane</keyword>
<keyword evidence="3" id="KW-0813">Transport</keyword>
<feature type="domain" description="Cation efflux protein cytoplasmic" evidence="10">
    <location>
        <begin position="213"/>
        <end position="285"/>
    </location>
</feature>
<dbReference type="InterPro" id="IPR036837">
    <property type="entry name" value="Cation_efflux_CTD_sf"/>
</dbReference>
<feature type="transmembrane region" description="Helical" evidence="8">
    <location>
        <begin position="182"/>
        <end position="200"/>
    </location>
</feature>
<organism evidence="11 12">
    <name type="scientific">Paroceanicella profunda</name>
    <dbReference type="NCBI Taxonomy" id="2579971"/>
    <lineage>
        <taxon>Bacteria</taxon>
        <taxon>Pseudomonadati</taxon>
        <taxon>Pseudomonadota</taxon>
        <taxon>Alphaproteobacteria</taxon>
        <taxon>Rhodobacterales</taxon>
        <taxon>Paracoccaceae</taxon>
        <taxon>Paroceanicella</taxon>
    </lineage>
</organism>
<keyword evidence="6 8" id="KW-1133">Transmembrane helix</keyword>
<dbReference type="GO" id="GO:0015341">
    <property type="term" value="F:zinc efflux antiporter activity"/>
    <property type="evidence" value="ECO:0007669"/>
    <property type="project" value="TreeGrafter"/>
</dbReference>
<protein>
    <submittedName>
        <fullName evidence="11">Cation diffusion facilitator family transporter</fullName>
    </submittedName>
</protein>
<evidence type="ECO:0000256" key="2">
    <source>
        <dbReference type="ARBA" id="ARBA00008114"/>
    </source>
</evidence>
<evidence type="ECO:0000259" key="10">
    <source>
        <dbReference type="Pfam" id="PF16916"/>
    </source>
</evidence>
<dbReference type="Proteomes" id="UP000305888">
    <property type="component" value="Chromosome"/>
</dbReference>
<dbReference type="AlphaFoldDB" id="A0A5B8FZC1"/>
<keyword evidence="4" id="KW-1003">Cell membrane</keyword>
<proteinExistence type="inferred from homology"/>
<comment type="subcellular location">
    <subcellularLocation>
        <location evidence="1">Membrane</location>
        <topology evidence="1">Multi-pass membrane protein</topology>
    </subcellularLocation>
</comment>
<dbReference type="KEGG" id="ppru:FDP22_07210"/>
<dbReference type="InterPro" id="IPR027470">
    <property type="entry name" value="Cation_efflux_CTD"/>
</dbReference>
<dbReference type="EMBL" id="CP040818">
    <property type="protein sequence ID" value="QDL91593.1"/>
    <property type="molecule type" value="Genomic_DNA"/>
</dbReference>
<dbReference type="GO" id="GO:0005886">
    <property type="term" value="C:plasma membrane"/>
    <property type="evidence" value="ECO:0007669"/>
    <property type="project" value="TreeGrafter"/>
</dbReference>
<keyword evidence="5 8" id="KW-0812">Transmembrane</keyword>
<dbReference type="InterPro" id="IPR058533">
    <property type="entry name" value="Cation_efflux_TM"/>
</dbReference>
<dbReference type="InterPro" id="IPR050291">
    <property type="entry name" value="CDF_Transporter"/>
</dbReference>
<evidence type="ECO:0000256" key="3">
    <source>
        <dbReference type="ARBA" id="ARBA00022448"/>
    </source>
</evidence>
<evidence type="ECO:0000256" key="5">
    <source>
        <dbReference type="ARBA" id="ARBA00022692"/>
    </source>
</evidence>
<evidence type="ECO:0000256" key="6">
    <source>
        <dbReference type="ARBA" id="ARBA00022989"/>
    </source>
</evidence>
<evidence type="ECO:0000313" key="12">
    <source>
        <dbReference type="Proteomes" id="UP000305888"/>
    </source>
</evidence>
<evidence type="ECO:0000313" key="11">
    <source>
        <dbReference type="EMBL" id="QDL91593.1"/>
    </source>
</evidence>
<sequence length="294" mass="30894">MNASEHRMNLGAGVASVTVAGVLVVLKFLALTATGSLSIAASLTDSALDLLVSSTGLLAITYAARPPDRDHAFGHSSAEDLMALAQALLVGGSGVFIGWSAVERLRGPAQELTSETAGIAVMLVSIVLTVALIWWQRRVARRTGSKVVSADSLHYVGDLVPNIGALVALLASRHLGMGRVDSIVALGAAAILLLGAVRIGRAAWDALMDRGADPQLVHRVRGIVENWPGVHGHHDLKTRMAGTRVFIQVHIELDGRQSLAQAHDIGAALRRSIIRAVPNAEVIIHKDVAGRGPH</sequence>
<gene>
    <name evidence="11" type="ORF">FDP22_07210</name>
</gene>
<dbReference type="NCBIfam" id="TIGR01297">
    <property type="entry name" value="CDF"/>
    <property type="match status" value="1"/>
</dbReference>
<dbReference type="GO" id="GO:0006882">
    <property type="term" value="P:intracellular zinc ion homeostasis"/>
    <property type="evidence" value="ECO:0007669"/>
    <property type="project" value="TreeGrafter"/>
</dbReference>
<feature type="domain" description="Cation efflux protein transmembrane" evidence="9">
    <location>
        <begin position="15"/>
        <end position="208"/>
    </location>
</feature>
<dbReference type="SUPFAM" id="SSF160240">
    <property type="entry name" value="Cation efflux protein cytoplasmic domain-like"/>
    <property type="match status" value="1"/>
</dbReference>
<dbReference type="Gene3D" id="1.20.1510.10">
    <property type="entry name" value="Cation efflux protein transmembrane domain"/>
    <property type="match status" value="1"/>
</dbReference>
<comment type="similarity">
    <text evidence="2">Belongs to the cation diffusion facilitator (CDF) transporter (TC 2.A.4) family.</text>
</comment>
<dbReference type="GO" id="GO:0015086">
    <property type="term" value="F:cadmium ion transmembrane transporter activity"/>
    <property type="evidence" value="ECO:0007669"/>
    <property type="project" value="TreeGrafter"/>
</dbReference>
<dbReference type="PANTHER" id="PTHR43840:SF41">
    <property type="entry name" value="CATION-EFFLUX PUMP FIEF"/>
    <property type="match status" value="1"/>
</dbReference>
<keyword evidence="12" id="KW-1185">Reference proteome</keyword>
<evidence type="ECO:0000256" key="8">
    <source>
        <dbReference type="SAM" id="Phobius"/>
    </source>
</evidence>
<feature type="transmembrane region" description="Helical" evidence="8">
    <location>
        <begin position="12"/>
        <end position="33"/>
    </location>
</feature>
<dbReference type="Pfam" id="PF01545">
    <property type="entry name" value="Cation_efflux"/>
    <property type="match status" value="1"/>
</dbReference>
<evidence type="ECO:0000256" key="7">
    <source>
        <dbReference type="ARBA" id="ARBA00023136"/>
    </source>
</evidence>
<reference evidence="11 12" key="1">
    <citation type="submission" date="2019-06" db="EMBL/GenBank/DDBJ databases">
        <title>Genome sequence of Rhodobacteraceae bacterium D4M1.</title>
        <authorList>
            <person name="Cao J."/>
        </authorList>
    </citation>
    <scope>NUCLEOTIDE SEQUENCE [LARGE SCALE GENOMIC DNA]</scope>
    <source>
        <strain evidence="11 12">D4M1</strain>
    </source>
</reference>
<dbReference type="PANTHER" id="PTHR43840">
    <property type="entry name" value="MITOCHONDRIAL METAL TRANSPORTER 1-RELATED"/>
    <property type="match status" value="1"/>
</dbReference>